<dbReference type="NCBIfam" id="TIGR01494">
    <property type="entry name" value="ATPase_P-type"/>
    <property type="match status" value="1"/>
</dbReference>
<dbReference type="Pfam" id="PF13340">
    <property type="entry name" value="DUF4096"/>
    <property type="match status" value="1"/>
</dbReference>
<dbReference type="InterPro" id="IPR023298">
    <property type="entry name" value="ATPase_P-typ_TM_dom_sf"/>
</dbReference>
<feature type="region of interest" description="Disordered" evidence="11">
    <location>
        <begin position="20"/>
        <end position="43"/>
    </location>
</feature>
<dbReference type="InterPro" id="IPR059000">
    <property type="entry name" value="ATPase_P-type_domA"/>
</dbReference>
<evidence type="ECO:0000256" key="10">
    <source>
        <dbReference type="RuleBase" id="RU362081"/>
    </source>
</evidence>
<feature type="transmembrane region" description="Helical" evidence="10">
    <location>
        <begin position="93"/>
        <end position="112"/>
    </location>
</feature>
<dbReference type="PROSITE" id="PS00154">
    <property type="entry name" value="ATPASE_E1_E2"/>
    <property type="match status" value="1"/>
</dbReference>
<dbReference type="SUPFAM" id="SSF81653">
    <property type="entry name" value="Calcium ATPase, transduction domain A"/>
    <property type="match status" value="1"/>
</dbReference>
<dbReference type="PANTHER" id="PTHR43520:SF8">
    <property type="entry name" value="P-TYPE CU(+) TRANSPORTER"/>
    <property type="match status" value="1"/>
</dbReference>
<evidence type="ECO:0000259" key="13">
    <source>
        <dbReference type="Pfam" id="PF13340"/>
    </source>
</evidence>
<evidence type="ECO:0000256" key="7">
    <source>
        <dbReference type="ARBA" id="ARBA00022967"/>
    </source>
</evidence>
<dbReference type="SUPFAM" id="SSF81665">
    <property type="entry name" value="Calcium ATPase, transmembrane domain M"/>
    <property type="match status" value="1"/>
</dbReference>
<keyword evidence="15" id="KW-1185">Reference proteome</keyword>
<dbReference type="PANTHER" id="PTHR43520">
    <property type="entry name" value="ATP7, ISOFORM B"/>
    <property type="match status" value="1"/>
</dbReference>
<dbReference type="InterPro" id="IPR023214">
    <property type="entry name" value="HAD_sf"/>
</dbReference>
<dbReference type="GO" id="GO:0005886">
    <property type="term" value="C:plasma membrane"/>
    <property type="evidence" value="ECO:0007669"/>
    <property type="project" value="UniProtKB-SubCell"/>
</dbReference>
<dbReference type="Proteomes" id="UP000317835">
    <property type="component" value="Chromosome"/>
</dbReference>
<keyword evidence="7" id="KW-1278">Translocase</keyword>
<feature type="compositionally biased region" description="Polar residues" evidence="11">
    <location>
        <begin position="499"/>
        <end position="509"/>
    </location>
</feature>
<dbReference type="GO" id="GO:0012505">
    <property type="term" value="C:endomembrane system"/>
    <property type="evidence" value="ECO:0007669"/>
    <property type="project" value="UniProtKB-SubCell"/>
</dbReference>
<evidence type="ECO:0000256" key="3">
    <source>
        <dbReference type="ARBA" id="ARBA00022692"/>
    </source>
</evidence>
<dbReference type="AlphaFoldDB" id="A0A518GXW2"/>
<dbReference type="Gene3D" id="3.40.1110.10">
    <property type="entry name" value="Calcium-transporting ATPase, cytoplasmic domain N"/>
    <property type="match status" value="1"/>
</dbReference>
<evidence type="ECO:0000313" key="15">
    <source>
        <dbReference type="Proteomes" id="UP000317835"/>
    </source>
</evidence>
<dbReference type="SUPFAM" id="SSF56784">
    <property type="entry name" value="HAD-like"/>
    <property type="match status" value="1"/>
</dbReference>
<feature type="region of interest" description="Disordered" evidence="11">
    <location>
        <begin position="462"/>
        <end position="509"/>
    </location>
</feature>
<dbReference type="PRINTS" id="PR00119">
    <property type="entry name" value="CATATPASE"/>
</dbReference>
<evidence type="ECO:0000256" key="6">
    <source>
        <dbReference type="ARBA" id="ARBA00022840"/>
    </source>
</evidence>
<protein>
    <submittedName>
        <fullName evidence="14">Copper-exporting P-type ATPase A</fullName>
    </submittedName>
</protein>
<dbReference type="InterPro" id="IPR018303">
    <property type="entry name" value="ATPase_P-typ_P_site"/>
</dbReference>
<dbReference type="GO" id="GO:0016887">
    <property type="term" value="F:ATP hydrolysis activity"/>
    <property type="evidence" value="ECO:0007669"/>
    <property type="project" value="InterPro"/>
</dbReference>
<feature type="compositionally biased region" description="Low complexity" evidence="11">
    <location>
        <begin position="478"/>
        <end position="496"/>
    </location>
</feature>
<evidence type="ECO:0000256" key="9">
    <source>
        <dbReference type="ARBA" id="ARBA00023136"/>
    </source>
</evidence>
<dbReference type="Gene3D" id="3.40.50.1000">
    <property type="entry name" value="HAD superfamily/HAD-like"/>
    <property type="match status" value="1"/>
</dbReference>
<evidence type="ECO:0000256" key="11">
    <source>
        <dbReference type="SAM" id="MobiDB-lite"/>
    </source>
</evidence>
<reference evidence="14 15" key="1">
    <citation type="submission" date="2019-02" db="EMBL/GenBank/DDBJ databases">
        <title>Deep-cultivation of Planctomycetes and their phenomic and genomic characterization uncovers novel biology.</title>
        <authorList>
            <person name="Wiegand S."/>
            <person name="Jogler M."/>
            <person name="Boedeker C."/>
            <person name="Pinto D."/>
            <person name="Vollmers J."/>
            <person name="Rivas-Marin E."/>
            <person name="Kohn T."/>
            <person name="Peeters S.H."/>
            <person name="Heuer A."/>
            <person name="Rast P."/>
            <person name="Oberbeckmann S."/>
            <person name="Bunk B."/>
            <person name="Jeske O."/>
            <person name="Meyerdierks A."/>
            <person name="Storesund J.E."/>
            <person name="Kallscheuer N."/>
            <person name="Luecker S."/>
            <person name="Lage O.M."/>
            <person name="Pohl T."/>
            <person name="Merkel B.J."/>
            <person name="Hornburger P."/>
            <person name="Mueller R.-W."/>
            <person name="Bruemmer F."/>
            <person name="Labrenz M."/>
            <person name="Spormann A.M."/>
            <person name="Op den Camp H."/>
            <person name="Overmann J."/>
            <person name="Amann R."/>
            <person name="Jetten M.S.M."/>
            <person name="Mascher T."/>
            <person name="Medema M.H."/>
            <person name="Devos D.P."/>
            <person name="Kaster A.-K."/>
            <person name="Ovreas L."/>
            <person name="Rohde M."/>
            <person name="Galperin M.Y."/>
            <person name="Jogler C."/>
        </authorList>
    </citation>
    <scope>NUCLEOTIDE SEQUENCE [LARGE SCALE GENOMIC DNA]</scope>
    <source>
        <strain evidence="14 15">ElP</strain>
    </source>
</reference>
<keyword evidence="4 10" id="KW-0479">Metal-binding</keyword>
<dbReference type="GO" id="GO:0055070">
    <property type="term" value="P:copper ion homeostasis"/>
    <property type="evidence" value="ECO:0007669"/>
    <property type="project" value="TreeGrafter"/>
</dbReference>
<keyword evidence="8 10" id="KW-1133">Transmembrane helix</keyword>
<dbReference type="InterPro" id="IPR025161">
    <property type="entry name" value="IS402-like_dom"/>
</dbReference>
<name>A0A518GXW2_9BACT</name>
<dbReference type="InterPro" id="IPR027256">
    <property type="entry name" value="P-typ_ATPase_IB"/>
</dbReference>
<dbReference type="InterPro" id="IPR001757">
    <property type="entry name" value="P_typ_ATPase"/>
</dbReference>
<dbReference type="Pfam" id="PF00122">
    <property type="entry name" value="E1-E2_ATPase"/>
    <property type="match status" value="1"/>
</dbReference>
<feature type="domain" description="P-type ATPase A" evidence="12">
    <location>
        <begin position="2"/>
        <end position="73"/>
    </location>
</feature>
<proteinExistence type="inferred from homology"/>
<evidence type="ECO:0000256" key="4">
    <source>
        <dbReference type="ARBA" id="ARBA00022723"/>
    </source>
</evidence>
<dbReference type="InterPro" id="IPR036412">
    <property type="entry name" value="HAD-like_sf"/>
</dbReference>
<organism evidence="14 15">
    <name type="scientific">Tautonia plasticadhaerens</name>
    <dbReference type="NCBI Taxonomy" id="2527974"/>
    <lineage>
        <taxon>Bacteria</taxon>
        <taxon>Pseudomonadati</taxon>
        <taxon>Planctomycetota</taxon>
        <taxon>Planctomycetia</taxon>
        <taxon>Isosphaerales</taxon>
        <taxon>Isosphaeraceae</taxon>
        <taxon>Tautonia</taxon>
    </lineage>
</organism>
<dbReference type="KEGG" id="tpla:ElP_12980"/>
<comment type="caution">
    <text evidence="10">Lacks conserved residue(s) required for the propagation of feature annotation.</text>
</comment>
<sequence length="509" mass="53153">MRVRPGESIPIDGEVIEGESDVDESMLTGESIPVSKRPGDRVAGASRNAEGAILVRATRLGEHSALEQIISIVREAQGSKADVQRLADRVSSVFVPVVLVIALVTLLGWRLASGGWSVAVLNAAAVLIIACPCALGLATPVAVAVATGRGAKEGLLVRDASAFERMDRIGVVVLDKTGTITEGRPTVSEVLPREGWDRDHVLRIAGDAERGSEHPLAHALAAFAGGAKVESFRAVRGGGVEARVDGDRVLVGSQAFLRREGVEVPEADPDGVGRTVVHVAVNGVTAGSIALSDSPKPHAREAVAELHRQGAEVFLLTGDSSSTAMAVAQAVGIPADRVFSRVLPDEKADRVAMLRHPEVGVTEAGGGRQRRVAMVGDGINDAPALAEADVGIARDDRRCLDAVLWVARTGAAWPDLPGRLGNGNSQWRRFDRRTAECRWDPILATLRAPDLDRLILDSTAARGSHPRAAGAKKSGTTPAARSSRPSAAAGAAPARRFTVASTGSDIPSS</sequence>
<evidence type="ECO:0000256" key="8">
    <source>
        <dbReference type="ARBA" id="ARBA00022989"/>
    </source>
</evidence>
<dbReference type="GO" id="GO:0005524">
    <property type="term" value="F:ATP binding"/>
    <property type="evidence" value="ECO:0007669"/>
    <property type="project" value="UniProtKB-UniRule"/>
</dbReference>
<dbReference type="NCBIfam" id="TIGR01525">
    <property type="entry name" value="ATPase-IB_hvy"/>
    <property type="match status" value="1"/>
</dbReference>
<keyword evidence="10" id="KW-1003">Cell membrane</keyword>
<gene>
    <name evidence="14" type="primary">copA_3</name>
    <name evidence="14" type="ORF">ElP_12980</name>
</gene>
<dbReference type="GO" id="GO:0005507">
    <property type="term" value="F:copper ion binding"/>
    <property type="evidence" value="ECO:0007669"/>
    <property type="project" value="TreeGrafter"/>
</dbReference>
<evidence type="ECO:0000256" key="5">
    <source>
        <dbReference type="ARBA" id="ARBA00022741"/>
    </source>
</evidence>
<comment type="subcellular location">
    <subcellularLocation>
        <location evidence="10">Cell membrane</location>
    </subcellularLocation>
    <subcellularLocation>
        <location evidence="1">Endomembrane system</location>
        <topology evidence="1">Multi-pass membrane protein</topology>
    </subcellularLocation>
</comment>
<keyword evidence="5 10" id="KW-0547">Nucleotide-binding</keyword>
<dbReference type="EMBL" id="CP036426">
    <property type="protein sequence ID" value="QDV33427.1"/>
    <property type="molecule type" value="Genomic_DNA"/>
</dbReference>
<keyword evidence="9 10" id="KW-0472">Membrane</keyword>
<evidence type="ECO:0000256" key="2">
    <source>
        <dbReference type="ARBA" id="ARBA00006024"/>
    </source>
</evidence>
<dbReference type="InterPro" id="IPR008250">
    <property type="entry name" value="ATPase_P-typ_transduc_dom_A_sf"/>
</dbReference>
<keyword evidence="6 10" id="KW-0067">ATP-binding</keyword>
<dbReference type="InterPro" id="IPR023299">
    <property type="entry name" value="ATPase_P-typ_cyto_dom_N"/>
</dbReference>
<dbReference type="GO" id="GO:0043682">
    <property type="term" value="F:P-type divalent copper transporter activity"/>
    <property type="evidence" value="ECO:0007669"/>
    <property type="project" value="TreeGrafter"/>
</dbReference>
<accession>A0A518GXW2</accession>
<feature type="transmembrane region" description="Helical" evidence="10">
    <location>
        <begin position="118"/>
        <end position="146"/>
    </location>
</feature>
<evidence type="ECO:0000259" key="12">
    <source>
        <dbReference type="Pfam" id="PF00122"/>
    </source>
</evidence>
<comment type="similarity">
    <text evidence="2 10">Belongs to the cation transport ATPase (P-type) (TC 3.A.3) family. Type IB subfamily.</text>
</comment>
<feature type="domain" description="Insertion element IS402-like" evidence="13">
    <location>
        <begin position="393"/>
        <end position="442"/>
    </location>
</feature>
<keyword evidence="3 10" id="KW-0812">Transmembrane</keyword>
<dbReference type="Pfam" id="PF00702">
    <property type="entry name" value="Hydrolase"/>
    <property type="match status" value="1"/>
</dbReference>
<dbReference type="Gene3D" id="2.70.150.10">
    <property type="entry name" value="Calcium-transporting ATPase, cytoplasmic transduction domain A"/>
    <property type="match status" value="1"/>
</dbReference>
<evidence type="ECO:0000313" key="14">
    <source>
        <dbReference type="EMBL" id="QDV33427.1"/>
    </source>
</evidence>
<evidence type="ECO:0000256" key="1">
    <source>
        <dbReference type="ARBA" id="ARBA00004127"/>
    </source>
</evidence>